<evidence type="ECO:0000256" key="4">
    <source>
        <dbReference type="RuleBase" id="RU004417"/>
    </source>
</evidence>
<name>A0ABP1FGH4_9FLAO</name>
<evidence type="ECO:0000313" key="6">
    <source>
        <dbReference type="EMBL" id="CAL2107399.1"/>
    </source>
</evidence>
<dbReference type="GO" id="GO:0050049">
    <property type="term" value="F:L-leucine dehydrogenase activity"/>
    <property type="evidence" value="ECO:0007669"/>
    <property type="project" value="UniProtKB-EC"/>
</dbReference>
<accession>A0ABP1FGH4</accession>
<dbReference type="InterPro" id="IPR006096">
    <property type="entry name" value="Glu/Leu/Phe/Val/Trp_DH_C"/>
</dbReference>
<dbReference type="PIRSF" id="PIRSF000188">
    <property type="entry name" value="Phe_leu_dh"/>
    <property type="match status" value="1"/>
</dbReference>
<reference evidence="6 7" key="1">
    <citation type="submission" date="2024-05" db="EMBL/GenBank/DDBJ databases">
        <authorList>
            <person name="Duchaud E."/>
        </authorList>
    </citation>
    <scope>NUCLEOTIDE SEQUENCE [LARGE SCALE GENOMIC DNA]</scope>
    <source>
        <strain evidence="6">Ena-SAMPLE-TAB-13-05-2024-13:56:06:370-140305</strain>
    </source>
</reference>
<keyword evidence="7" id="KW-1185">Reference proteome</keyword>
<dbReference type="Gene3D" id="3.40.50.10860">
    <property type="entry name" value="Leucine Dehydrogenase, chain A, domain 1"/>
    <property type="match status" value="1"/>
</dbReference>
<dbReference type="Pfam" id="PF02812">
    <property type="entry name" value="ELFV_dehydrog_N"/>
    <property type="match status" value="1"/>
</dbReference>
<proteinExistence type="inferred from homology"/>
<evidence type="ECO:0000256" key="3">
    <source>
        <dbReference type="ARBA" id="ARBA00023027"/>
    </source>
</evidence>
<dbReference type="SUPFAM" id="SSF51735">
    <property type="entry name" value="NAD(P)-binding Rossmann-fold domains"/>
    <property type="match status" value="1"/>
</dbReference>
<dbReference type="EMBL" id="CAXJRC010000033">
    <property type="protein sequence ID" value="CAL2107399.1"/>
    <property type="molecule type" value="Genomic_DNA"/>
</dbReference>
<dbReference type="CDD" id="cd01075">
    <property type="entry name" value="NAD_bind_Leu_Phe_Val_DH"/>
    <property type="match status" value="1"/>
</dbReference>
<dbReference type="RefSeq" id="WP_348739017.1">
    <property type="nucleotide sequence ID" value="NZ_CAXJRC010000033.1"/>
</dbReference>
<organism evidence="6 7">
    <name type="scientific">Tenacibaculum vairaonense</name>
    <dbReference type="NCBI Taxonomy" id="3137860"/>
    <lineage>
        <taxon>Bacteria</taxon>
        <taxon>Pseudomonadati</taxon>
        <taxon>Bacteroidota</taxon>
        <taxon>Flavobacteriia</taxon>
        <taxon>Flavobacteriales</taxon>
        <taxon>Flavobacteriaceae</taxon>
        <taxon>Tenacibaculum</taxon>
    </lineage>
</organism>
<protein>
    <submittedName>
        <fullName evidence="6">Leucine dehydrogenase</fullName>
        <ecNumber evidence="6">1.4.1.9</ecNumber>
    </submittedName>
</protein>
<dbReference type="PRINTS" id="PR00082">
    <property type="entry name" value="GLFDHDRGNASE"/>
</dbReference>
<dbReference type="Pfam" id="PF00208">
    <property type="entry name" value="ELFV_dehydrog"/>
    <property type="match status" value="2"/>
</dbReference>
<dbReference type="InterPro" id="IPR036291">
    <property type="entry name" value="NAD(P)-bd_dom_sf"/>
</dbReference>
<dbReference type="InterPro" id="IPR016211">
    <property type="entry name" value="Glu/Phe/Leu/Val/Trp_DH_bac/arc"/>
</dbReference>
<keyword evidence="3" id="KW-0520">NAD</keyword>
<dbReference type="Proteomes" id="UP001497602">
    <property type="component" value="Unassembled WGS sequence"/>
</dbReference>
<dbReference type="EC" id="1.4.1.9" evidence="6"/>
<comment type="similarity">
    <text evidence="1 4">Belongs to the Glu/Leu/Phe/Val dehydrogenases family.</text>
</comment>
<dbReference type="Gene3D" id="3.40.50.720">
    <property type="entry name" value="NAD(P)-binding Rossmann-like Domain"/>
    <property type="match status" value="1"/>
</dbReference>
<dbReference type="PANTHER" id="PTHR42722:SF1">
    <property type="entry name" value="VALINE DEHYDROGENASE"/>
    <property type="match status" value="1"/>
</dbReference>
<keyword evidence="2 4" id="KW-0560">Oxidoreductase</keyword>
<evidence type="ECO:0000313" key="7">
    <source>
        <dbReference type="Proteomes" id="UP001497602"/>
    </source>
</evidence>
<evidence type="ECO:0000256" key="2">
    <source>
        <dbReference type="ARBA" id="ARBA00023002"/>
    </source>
</evidence>
<feature type="domain" description="Glutamate/phenylalanine/leucine/valine/L-tryptophan dehydrogenase C-terminal" evidence="5">
    <location>
        <begin position="157"/>
        <end position="365"/>
    </location>
</feature>
<gene>
    <name evidence="6" type="primary">ldh</name>
    <name evidence="6" type="ORF">T190115A13A_30245</name>
</gene>
<dbReference type="SMART" id="SM00839">
    <property type="entry name" value="ELFV_dehydrog"/>
    <property type="match status" value="1"/>
</dbReference>
<evidence type="ECO:0000256" key="1">
    <source>
        <dbReference type="ARBA" id="ARBA00006382"/>
    </source>
</evidence>
<dbReference type="SUPFAM" id="SSF53223">
    <property type="entry name" value="Aminoacid dehydrogenase-like, N-terminal domain"/>
    <property type="match status" value="1"/>
</dbReference>
<dbReference type="InterPro" id="IPR006095">
    <property type="entry name" value="Glu/Leu/Phe/Val/Trp_DH"/>
</dbReference>
<dbReference type="InterPro" id="IPR046346">
    <property type="entry name" value="Aminoacid_DH-like_N_sf"/>
</dbReference>
<dbReference type="PANTHER" id="PTHR42722">
    <property type="entry name" value="LEUCINE DEHYDROGENASE"/>
    <property type="match status" value="1"/>
</dbReference>
<evidence type="ECO:0000259" key="5">
    <source>
        <dbReference type="SMART" id="SM00839"/>
    </source>
</evidence>
<comment type="caution">
    <text evidence="6">The sequence shown here is derived from an EMBL/GenBank/DDBJ whole genome shotgun (WGS) entry which is preliminary data.</text>
</comment>
<sequence length="366" mass="39800">MTSEIIDTKDLKRDPVFGQLSFDNHEQIVFCNDEDTGLKAIIGIHNTTLGPALGGTRMWQYKSEWEALNDVLRLSRGMTFKSAITGLNLGGGKAVIIGDAKTQKNDKLMRRFGEFVNSLSGKYITAEDVGMETRDMDIIREVTPHVTGVSESIGGSGNPSPVTAYGVYMGMKAAAKYKFGSDNLAGKKVLVQGVGHVGETLVKHITEEGGQVILNDINEARLEELSKKYNANVVLGNDIFDLDIDIYAPCALGATLNDTTINKLKAKVVAGAANNQLANEVKHGKLLQEKGIAYAPDFLINAGGIINVYAEVAGYGKEESIKRTENIYNTTLEIFSLAEKENITTHKAAFNIAQARIDARKKEQNN</sequence>
<dbReference type="InterPro" id="IPR006097">
    <property type="entry name" value="Glu/Leu/Phe/Val/Trp_DH_dimer"/>
</dbReference>